<evidence type="ECO:0000313" key="3">
    <source>
        <dbReference type="Proteomes" id="UP001589776"/>
    </source>
</evidence>
<comment type="caution">
    <text evidence="2">The sequence shown here is derived from an EMBL/GenBank/DDBJ whole genome shotgun (WGS) entry which is preliminary data.</text>
</comment>
<proteinExistence type="predicted"/>
<dbReference type="SUPFAM" id="SSF50800">
    <property type="entry name" value="PK beta-barrel domain-like"/>
    <property type="match status" value="1"/>
</dbReference>
<dbReference type="RefSeq" id="WP_377473047.1">
    <property type="nucleotide sequence ID" value="NZ_JBHLWN010000100.1"/>
</dbReference>
<name>A0ABV6DSG7_9BACL</name>
<sequence>MRKFEAVVEAVLRTEHVQSFVTSKVDGLEVDLGGIPGDRHYGLLRPADVRQKFYKRGTMIANRRQLSLLSVEECAQVAAALGIAEIRPEWLGANVLLRGYPELTQLPPGARLLFESGAGIINEGENEPCTGPGRVIAEAVGDPSLTQRFVKAAWRKRGIVASIELPGQLRAGDKVTVMVP</sequence>
<dbReference type="InterPro" id="IPR011037">
    <property type="entry name" value="Pyrv_Knase-like_insert_dom_sf"/>
</dbReference>
<evidence type="ECO:0000313" key="2">
    <source>
        <dbReference type="EMBL" id="MFC0215594.1"/>
    </source>
</evidence>
<dbReference type="Proteomes" id="UP001589776">
    <property type="component" value="Unassembled WGS sequence"/>
</dbReference>
<evidence type="ECO:0000259" key="1">
    <source>
        <dbReference type="PROSITE" id="PS51340"/>
    </source>
</evidence>
<organism evidence="2 3">
    <name type="scientific">Paenibacillus chartarius</name>
    <dbReference type="NCBI Taxonomy" id="747481"/>
    <lineage>
        <taxon>Bacteria</taxon>
        <taxon>Bacillati</taxon>
        <taxon>Bacillota</taxon>
        <taxon>Bacilli</taxon>
        <taxon>Bacillales</taxon>
        <taxon>Paenibacillaceae</taxon>
        <taxon>Paenibacillus</taxon>
    </lineage>
</organism>
<protein>
    <submittedName>
        <fullName evidence="2">MOSC domain-containing protein</fullName>
    </submittedName>
</protein>
<dbReference type="EMBL" id="JBHLWN010000100">
    <property type="protein sequence ID" value="MFC0215594.1"/>
    <property type="molecule type" value="Genomic_DNA"/>
</dbReference>
<keyword evidence="3" id="KW-1185">Reference proteome</keyword>
<dbReference type="PANTHER" id="PTHR36930">
    <property type="entry name" value="METAL-SULFUR CLUSTER BIOSYNTHESIS PROTEINS YUAD-RELATED"/>
    <property type="match status" value="1"/>
</dbReference>
<feature type="domain" description="MOSC" evidence="1">
    <location>
        <begin position="22"/>
        <end position="178"/>
    </location>
</feature>
<gene>
    <name evidence="2" type="ORF">ACFFK0_24670</name>
</gene>
<dbReference type="InterPro" id="IPR052716">
    <property type="entry name" value="MOSC_domain"/>
</dbReference>
<dbReference type="PANTHER" id="PTHR36930:SF1">
    <property type="entry name" value="MOSC DOMAIN-CONTAINING PROTEIN"/>
    <property type="match status" value="1"/>
</dbReference>
<accession>A0ABV6DSG7</accession>
<dbReference type="Gene3D" id="2.40.33.20">
    <property type="entry name" value="PK beta-barrel domain-like"/>
    <property type="match status" value="1"/>
</dbReference>
<dbReference type="PROSITE" id="PS51340">
    <property type="entry name" value="MOSC"/>
    <property type="match status" value="1"/>
</dbReference>
<dbReference type="InterPro" id="IPR005302">
    <property type="entry name" value="MoCF_Sase_C"/>
</dbReference>
<dbReference type="Pfam" id="PF03473">
    <property type="entry name" value="MOSC"/>
    <property type="match status" value="1"/>
</dbReference>
<reference evidence="2 3" key="1">
    <citation type="submission" date="2024-09" db="EMBL/GenBank/DDBJ databases">
        <authorList>
            <person name="Sun Q."/>
            <person name="Mori K."/>
        </authorList>
    </citation>
    <scope>NUCLEOTIDE SEQUENCE [LARGE SCALE GENOMIC DNA]</scope>
    <source>
        <strain evidence="2 3">CCM 7759</strain>
    </source>
</reference>